<evidence type="ECO:0000313" key="2">
    <source>
        <dbReference type="EMBL" id="SHJ32569.1"/>
    </source>
</evidence>
<dbReference type="AlphaFoldDB" id="A0A1M6IDR0"/>
<accession>A0A1M6IDR0</accession>
<keyword evidence="3" id="KW-1185">Reference proteome</keyword>
<organism evidence="2 3">
    <name type="scientific">Tessaracoccus bendigoensis DSM 12906</name>
    <dbReference type="NCBI Taxonomy" id="1123357"/>
    <lineage>
        <taxon>Bacteria</taxon>
        <taxon>Bacillati</taxon>
        <taxon>Actinomycetota</taxon>
        <taxon>Actinomycetes</taxon>
        <taxon>Propionibacteriales</taxon>
        <taxon>Propionibacteriaceae</taxon>
        <taxon>Tessaracoccus</taxon>
    </lineage>
</organism>
<evidence type="ECO:0000256" key="1">
    <source>
        <dbReference type="SAM" id="MobiDB-lite"/>
    </source>
</evidence>
<sequence length="219" mass="23831">SRRRYLRKGWSPAFRRRYLWKCSSPAVYGWCSAILLVSATNRWCPGRSTAPPASSRGTCRGTPGRQRRARHQRSGAVTCGRAGHQRYTAGVQRYCWYRPQTAGVHDHHHHLAARRTSTAGPRVTQPGAAADTCGRLVTSVPASIPAERLVTSGIYMRKGRARRRPVGSGRSVLEGAGVLGREFSGGLAVEEPQRCDIALDGGAGKRWVALQGGGNRFGL</sequence>
<name>A0A1M6IDR0_9ACTN</name>
<evidence type="ECO:0000313" key="3">
    <source>
        <dbReference type="Proteomes" id="UP000184512"/>
    </source>
</evidence>
<feature type="non-terminal residue" evidence="2">
    <location>
        <position position="1"/>
    </location>
</feature>
<reference evidence="2 3" key="1">
    <citation type="submission" date="2016-11" db="EMBL/GenBank/DDBJ databases">
        <authorList>
            <person name="Jaros S."/>
            <person name="Januszkiewicz K."/>
            <person name="Wedrychowicz H."/>
        </authorList>
    </citation>
    <scope>NUCLEOTIDE SEQUENCE [LARGE SCALE GENOMIC DNA]</scope>
    <source>
        <strain evidence="2 3">DSM 12906</strain>
    </source>
</reference>
<feature type="region of interest" description="Disordered" evidence="1">
    <location>
        <begin position="47"/>
        <end position="74"/>
    </location>
</feature>
<protein>
    <submittedName>
        <fullName evidence="2">Uncharacterized protein</fullName>
    </submittedName>
</protein>
<proteinExistence type="predicted"/>
<dbReference type="EMBL" id="FQZG01000039">
    <property type="protein sequence ID" value="SHJ32569.1"/>
    <property type="molecule type" value="Genomic_DNA"/>
</dbReference>
<gene>
    <name evidence="2" type="ORF">SAMN02745244_02254</name>
</gene>
<dbReference type="Proteomes" id="UP000184512">
    <property type="component" value="Unassembled WGS sequence"/>
</dbReference>